<dbReference type="AlphaFoldDB" id="A0AAD6A2J2"/>
<dbReference type="EMBL" id="JAMRDG010000001">
    <property type="protein sequence ID" value="KAJ3708453.1"/>
    <property type="molecule type" value="Genomic_DNA"/>
</dbReference>
<feature type="binding site" evidence="16">
    <location>
        <position position="529"/>
    </location>
    <ligand>
        <name>ATP</name>
        <dbReference type="ChEBI" id="CHEBI:30616"/>
    </ligand>
</feature>
<dbReference type="CDD" id="cd14066">
    <property type="entry name" value="STKc_IRAK"/>
    <property type="match status" value="1"/>
</dbReference>
<dbReference type="Gene3D" id="1.10.510.10">
    <property type="entry name" value="Transferase(Phosphotransferase) domain 1"/>
    <property type="match status" value="1"/>
</dbReference>
<feature type="domain" description="Protein kinase" evidence="19">
    <location>
        <begin position="501"/>
        <end position="772"/>
    </location>
</feature>
<evidence type="ECO:0000256" key="8">
    <source>
        <dbReference type="ARBA" id="ARBA00022840"/>
    </source>
</evidence>
<evidence type="ECO:0000259" key="21">
    <source>
        <dbReference type="PROSITE" id="PS50927"/>
    </source>
</evidence>
<feature type="signal peptide" evidence="18">
    <location>
        <begin position="1"/>
        <end position="26"/>
    </location>
</feature>
<evidence type="ECO:0000256" key="1">
    <source>
        <dbReference type="ARBA" id="ARBA00004479"/>
    </source>
</evidence>
<dbReference type="InterPro" id="IPR001245">
    <property type="entry name" value="Ser-Thr/Tyr_kinase_cat_dom"/>
</dbReference>
<dbReference type="CDD" id="cd01098">
    <property type="entry name" value="PAN_AP_plant"/>
    <property type="match status" value="1"/>
</dbReference>
<comment type="caution">
    <text evidence="15">Lacks conserved residue(s) required for the propagation of feature annotation.</text>
</comment>
<evidence type="ECO:0000259" key="19">
    <source>
        <dbReference type="PROSITE" id="PS50011"/>
    </source>
</evidence>
<comment type="catalytic activity">
    <reaction evidence="13 14">
        <text>L-seryl-[protein] + ATP = O-phospho-L-seryl-[protein] + ADP + H(+)</text>
        <dbReference type="Rhea" id="RHEA:17989"/>
        <dbReference type="Rhea" id="RHEA-COMP:9863"/>
        <dbReference type="Rhea" id="RHEA-COMP:11604"/>
        <dbReference type="ChEBI" id="CHEBI:15378"/>
        <dbReference type="ChEBI" id="CHEBI:29999"/>
        <dbReference type="ChEBI" id="CHEBI:30616"/>
        <dbReference type="ChEBI" id="CHEBI:83421"/>
        <dbReference type="ChEBI" id="CHEBI:456216"/>
        <dbReference type="EC" id="2.7.11.1"/>
    </reaction>
</comment>
<dbReference type="FunFam" id="1.10.510.10:FF:000060">
    <property type="entry name" value="G-type lectin S-receptor-like serine/threonine-protein kinase"/>
    <property type="match status" value="1"/>
</dbReference>
<keyword evidence="17" id="KW-0472">Membrane</keyword>
<keyword evidence="3 15" id="KW-0245">EGF-like domain</keyword>
<reference evidence="23 24" key="1">
    <citation type="journal article" date="2022" name="Cell">
        <title>Repeat-based holocentromeres influence genome architecture and karyotype evolution.</title>
        <authorList>
            <person name="Hofstatter P.G."/>
            <person name="Thangavel G."/>
            <person name="Lux T."/>
            <person name="Neumann P."/>
            <person name="Vondrak T."/>
            <person name="Novak P."/>
            <person name="Zhang M."/>
            <person name="Costa L."/>
            <person name="Castellani M."/>
            <person name="Scott A."/>
            <person name="Toegelov H."/>
            <person name="Fuchs J."/>
            <person name="Mata-Sucre Y."/>
            <person name="Dias Y."/>
            <person name="Vanzela A.L.L."/>
            <person name="Huettel B."/>
            <person name="Almeida C.C.S."/>
            <person name="Simkova H."/>
            <person name="Souza G."/>
            <person name="Pedrosa-Harand A."/>
            <person name="Macas J."/>
            <person name="Mayer K.F.X."/>
            <person name="Houben A."/>
            <person name="Marques A."/>
        </authorList>
    </citation>
    <scope>NUCLEOTIDE SEQUENCE [LARGE SCALE GENOMIC DNA]</scope>
    <source>
        <strain evidence="23">RhyTen1mFocal</strain>
    </source>
</reference>
<evidence type="ECO:0000256" key="14">
    <source>
        <dbReference type="PIRNR" id="PIRNR000641"/>
    </source>
</evidence>
<comment type="subcellular location">
    <subcellularLocation>
        <location evidence="1">Membrane</location>
        <topology evidence="1">Single-pass type I membrane protein</topology>
    </subcellularLocation>
</comment>
<feature type="domain" description="Apple" evidence="22">
    <location>
        <begin position="341"/>
        <end position="422"/>
    </location>
</feature>
<keyword evidence="4 14" id="KW-0808">Transferase</keyword>
<dbReference type="GO" id="GO:0048544">
    <property type="term" value="P:recognition of pollen"/>
    <property type="evidence" value="ECO:0007669"/>
    <property type="project" value="InterPro"/>
</dbReference>
<evidence type="ECO:0000256" key="5">
    <source>
        <dbReference type="ARBA" id="ARBA00022729"/>
    </source>
</evidence>
<evidence type="ECO:0000256" key="11">
    <source>
        <dbReference type="ARBA" id="ARBA00023180"/>
    </source>
</evidence>
<gene>
    <name evidence="23" type="ORF">LUZ61_012158</name>
</gene>
<dbReference type="PROSITE" id="PS50026">
    <property type="entry name" value="EGF_3"/>
    <property type="match status" value="1"/>
</dbReference>
<keyword evidence="17" id="KW-1133">Transmembrane helix</keyword>
<dbReference type="Pfam" id="PF08276">
    <property type="entry name" value="PAN_2"/>
    <property type="match status" value="1"/>
</dbReference>
<dbReference type="InterPro" id="IPR008271">
    <property type="entry name" value="Ser/Thr_kinase_AS"/>
</dbReference>
<dbReference type="InterPro" id="IPR036426">
    <property type="entry name" value="Bulb-type_lectin_dom_sf"/>
</dbReference>
<accession>A0AAD6A2J2</accession>
<evidence type="ECO:0000313" key="24">
    <source>
        <dbReference type="Proteomes" id="UP001210211"/>
    </source>
</evidence>
<keyword evidence="9" id="KW-1015">Disulfide bond</keyword>
<evidence type="ECO:0000256" key="18">
    <source>
        <dbReference type="SAM" id="SignalP"/>
    </source>
</evidence>
<dbReference type="FunFam" id="3.30.200.20:FF:000195">
    <property type="entry name" value="G-type lectin S-receptor-like serine/threonine-protein kinase"/>
    <property type="match status" value="1"/>
</dbReference>
<dbReference type="InterPro" id="IPR024171">
    <property type="entry name" value="SRK-like_kinase"/>
</dbReference>
<evidence type="ECO:0000256" key="10">
    <source>
        <dbReference type="ARBA" id="ARBA00023170"/>
    </source>
</evidence>
<dbReference type="FunFam" id="2.90.10.10:FF:000005">
    <property type="entry name" value="G-type lectin S-receptor-like serine/threonine-protein kinase"/>
    <property type="match status" value="1"/>
</dbReference>
<keyword evidence="2 14" id="KW-0723">Serine/threonine-protein kinase</keyword>
<keyword evidence="10" id="KW-0675">Receptor</keyword>
<keyword evidence="11" id="KW-0325">Glycoprotein</keyword>
<evidence type="ECO:0000259" key="22">
    <source>
        <dbReference type="PROSITE" id="PS50948"/>
    </source>
</evidence>
<dbReference type="GO" id="GO:0004674">
    <property type="term" value="F:protein serine/threonine kinase activity"/>
    <property type="evidence" value="ECO:0007669"/>
    <property type="project" value="UniProtKB-KW"/>
</dbReference>
<evidence type="ECO:0000256" key="3">
    <source>
        <dbReference type="ARBA" id="ARBA00022536"/>
    </source>
</evidence>
<comment type="catalytic activity">
    <reaction evidence="12 14">
        <text>L-threonyl-[protein] + ATP = O-phospho-L-threonyl-[protein] + ADP + H(+)</text>
        <dbReference type="Rhea" id="RHEA:46608"/>
        <dbReference type="Rhea" id="RHEA-COMP:11060"/>
        <dbReference type="Rhea" id="RHEA-COMP:11605"/>
        <dbReference type="ChEBI" id="CHEBI:15378"/>
        <dbReference type="ChEBI" id="CHEBI:30013"/>
        <dbReference type="ChEBI" id="CHEBI:30616"/>
        <dbReference type="ChEBI" id="CHEBI:61977"/>
        <dbReference type="ChEBI" id="CHEBI:456216"/>
        <dbReference type="EC" id="2.7.11.1"/>
    </reaction>
</comment>
<evidence type="ECO:0000256" key="17">
    <source>
        <dbReference type="SAM" id="Phobius"/>
    </source>
</evidence>
<dbReference type="GO" id="GO:0005524">
    <property type="term" value="F:ATP binding"/>
    <property type="evidence" value="ECO:0007669"/>
    <property type="project" value="UniProtKB-UniRule"/>
</dbReference>
<dbReference type="PROSITE" id="PS50927">
    <property type="entry name" value="BULB_LECTIN"/>
    <property type="match status" value="1"/>
</dbReference>
<dbReference type="SMART" id="SM00108">
    <property type="entry name" value="B_lectin"/>
    <property type="match status" value="1"/>
</dbReference>
<evidence type="ECO:0000256" key="4">
    <source>
        <dbReference type="ARBA" id="ARBA00022679"/>
    </source>
</evidence>
<dbReference type="InterPro" id="IPR017441">
    <property type="entry name" value="Protein_kinase_ATP_BS"/>
</dbReference>
<feature type="domain" description="Bulb-type lectin" evidence="21">
    <location>
        <begin position="27"/>
        <end position="149"/>
    </location>
</feature>
<dbReference type="PROSITE" id="PS00108">
    <property type="entry name" value="PROTEIN_KINASE_ST"/>
    <property type="match status" value="1"/>
</dbReference>
<protein>
    <recommendedName>
        <fullName evidence="14">Receptor-like serine/threonine-protein kinase</fullName>
        <ecNumber evidence="14">2.7.11.1</ecNumber>
    </recommendedName>
</protein>
<name>A0AAD6A2J2_9POAL</name>
<dbReference type="InterPro" id="IPR003609">
    <property type="entry name" value="Pan_app"/>
</dbReference>
<dbReference type="PIRSF" id="PIRSF000641">
    <property type="entry name" value="SRK"/>
    <property type="match status" value="1"/>
</dbReference>
<dbReference type="GO" id="GO:0051707">
    <property type="term" value="P:response to other organism"/>
    <property type="evidence" value="ECO:0007669"/>
    <property type="project" value="UniProtKB-ARBA"/>
</dbReference>
<feature type="domain" description="EGF-like" evidence="20">
    <location>
        <begin position="286"/>
        <end position="322"/>
    </location>
</feature>
<dbReference type="PROSITE" id="PS00107">
    <property type="entry name" value="PROTEIN_KINASE_ATP"/>
    <property type="match status" value="1"/>
</dbReference>
<comment type="caution">
    <text evidence="23">The sequence shown here is derived from an EMBL/GenBank/DDBJ whole genome shotgun (WGS) entry which is preliminary data.</text>
</comment>
<dbReference type="SUPFAM" id="SSF51110">
    <property type="entry name" value="alpha-D-mannose-specific plant lectins"/>
    <property type="match status" value="1"/>
</dbReference>
<feature type="chain" id="PRO_5042120873" description="Receptor-like serine/threonine-protein kinase" evidence="18">
    <location>
        <begin position="27"/>
        <end position="816"/>
    </location>
</feature>
<evidence type="ECO:0000256" key="16">
    <source>
        <dbReference type="PROSITE-ProRule" id="PRU10141"/>
    </source>
</evidence>
<dbReference type="EC" id="2.7.11.1" evidence="14"/>
<keyword evidence="17" id="KW-0812">Transmembrane</keyword>
<dbReference type="PANTHER" id="PTHR32444:SF236">
    <property type="entry name" value="D-MANNOSE BINDING LECTIN FAMILY PROTEIN, EXPRESSED"/>
    <property type="match status" value="1"/>
</dbReference>
<dbReference type="Proteomes" id="UP001210211">
    <property type="component" value="Unassembled WGS sequence"/>
</dbReference>
<comment type="similarity">
    <text evidence="14">Belongs to the protein kinase superfamily. Ser/Thr protein kinase family.</text>
</comment>
<dbReference type="InterPro" id="IPR000742">
    <property type="entry name" value="EGF"/>
</dbReference>
<dbReference type="SMART" id="SM00220">
    <property type="entry name" value="S_TKc"/>
    <property type="match status" value="1"/>
</dbReference>
<keyword evidence="7 14" id="KW-0418">Kinase</keyword>
<organism evidence="23 24">
    <name type="scientific">Rhynchospora tenuis</name>
    <dbReference type="NCBI Taxonomy" id="198213"/>
    <lineage>
        <taxon>Eukaryota</taxon>
        <taxon>Viridiplantae</taxon>
        <taxon>Streptophyta</taxon>
        <taxon>Embryophyta</taxon>
        <taxon>Tracheophyta</taxon>
        <taxon>Spermatophyta</taxon>
        <taxon>Magnoliopsida</taxon>
        <taxon>Liliopsida</taxon>
        <taxon>Poales</taxon>
        <taxon>Cyperaceae</taxon>
        <taxon>Cyperoideae</taxon>
        <taxon>Rhynchosporeae</taxon>
        <taxon>Rhynchospora</taxon>
    </lineage>
</organism>
<dbReference type="PROSITE" id="PS50948">
    <property type="entry name" value="PAN"/>
    <property type="match status" value="1"/>
</dbReference>
<keyword evidence="8 14" id="KW-0067">ATP-binding</keyword>
<evidence type="ECO:0000256" key="6">
    <source>
        <dbReference type="ARBA" id="ARBA00022741"/>
    </source>
</evidence>
<dbReference type="CDD" id="cd00028">
    <property type="entry name" value="B_lectin"/>
    <property type="match status" value="1"/>
</dbReference>
<dbReference type="InterPro" id="IPR001480">
    <property type="entry name" value="Bulb-type_lectin_dom"/>
</dbReference>
<evidence type="ECO:0000256" key="7">
    <source>
        <dbReference type="ARBA" id="ARBA00022777"/>
    </source>
</evidence>
<dbReference type="InterPro" id="IPR000858">
    <property type="entry name" value="S_locus_glycoprot_dom"/>
</dbReference>
<dbReference type="Pfam" id="PF00954">
    <property type="entry name" value="S_locus_glycop"/>
    <property type="match status" value="1"/>
</dbReference>
<evidence type="ECO:0000256" key="9">
    <source>
        <dbReference type="ARBA" id="ARBA00023157"/>
    </source>
</evidence>
<evidence type="ECO:0000256" key="2">
    <source>
        <dbReference type="ARBA" id="ARBA00022527"/>
    </source>
</evidence>
<sequence length="816" mass="91851">MKKGEMISKQTTIALFLLAFSPSSFPADTLQIDQNITDGQTLLSLNSIFELGFFSPGSSTNRFVGIWFTVSPDTVLWVANRDNPLNNTSGTLKLNKTGSLLLYDSSGRIVWSPRTRSSSGINSPILQLNDSGNLVVKDQTSNSIIWQSFDYPTNTLLAGMKVGKNLRTGFETSLSSWKSRDDPSEGDYTYKMDTQGAPEVITWDRSQISSRTGIWNGVYFSFAPQTLTYSNLLNFHFVLNQDEVSYTYELKSTSIITRLVLNESGLIQRFVWDQSHQNWNLFWLQPVDECSNFAKCGPFGICQRDGIKTCSCLRGFEPVTPDEWSMRNTSGGCKRTKPLDCSTNSDGFYRLQGVETPYSRDAIVDASISIEECERRCFMNCSCVAYTPLDIRGEGSGCVMWNTELIDTKYVIGGQDLYLKVSKSELGRSNKKKSATTIGVISSILILLLLVSLLAYLLWRKKMRHSRQDIKERYLAQSDSLKGADVPVFDLDTVLQATDNFSITNKLGEGGFGIVYKGQLPCGQEIAVKRLSMDSQQGLNEFMNEVLLITKLQHRNLVRLLGCCIDNNERMLIYEYMTNKSLDFYIFDATRRATLNWTTRLEIVIGIARGLLYLHQDSRFNVIHRDLKAANVLLDEQMNPKISDFGTARLFKREQGIINTETVIGTRGYMSPEYVLEGAISVKSDVYSFGVLLLEILSGKKNQGNQNLLAYAWKLWEEGNSLKLLDEAVECSVFETELTKYVQVGLLCVQESPDDRPSMSSVFTMLSSDMLLEEPKKPLVGTRIRAFSSDWSLYQQSYERDSTTGDQLTITGIEGR</sequence>
<evidence type="ECO:0000256" key="13">
    <source>
        <dbReference type="ARBA" id="ARBA00048679"/>
    </source>
</evidence>
<keyword evidence="6 14" id="KW-0547">Nucleotide-binding</keyword>
<dbReference type="SMART" id="SM00473">
    <property type="entry name" value="PAN_AP"/>
    <property type="match status" value="1"/>
</dbReference>
<evidence type="ECO:0000256" key="12">
    <source>
        <dbReference type="ARBA" id="ARBA00047899"/>
    </source>
</evidence>
<dbReference type="CDD" id="cd00054">
    <property type="entry name" value="EGF_CA"/>
    <property type="match status" value="1"/>
</dbReference>
<dbReference type="Gene3D" id="2.90.10.10">
    <property type="entry name" value="Bulb-type lectin domain"/>
    <property type="match status" value="1"/>
</dbReference>
<dbReference type="Pfam" id="PF01453">
    <property type="entry name" value="B_lectin"/>
    <property type="match status" value="1"/>
</dbReference>
<dbReference type="Pfam" id="PF07714">
    <property type="entry name" value="PK_Tyr_Ser-Thr"/>
    <property type="match status" value="1"/>
</dbReference>
<proteinExistence type="inferred from homology"/>
<dbReference type="GO" id="GO:0016020">
    <property type="term" value="C:membrane"/>
    <property type="evidence" value="ECO:0007669"/>
    <property type="project" value="UniProtKB-SubCell"/>
</dbReference>
<dbReference type="PROSITE" id="PS50011">
    <property type="entry name" value="PROTEIN_KINASE_DOM"/>
    <property type="match status" value="1"/>
</dbReference>
<dbReference type="InterPro" id="IPR000719">
    <property type="entry name" value="Prot_kinase_dom"/>
</dbReference>
<dbReference type="InterPro" id="IPR011009">
    <property type="entry name" value="Kinase-like_dom_sf"/>
</dbReference>
<evidence type="ECO:0000313" key="23">
    <source>
        <dbReference type="EMBL" id="KAJ3708453.1"/>
    </source>
</evidence>
<evidence type="ECO:0000256" key="15">
    <source>
        <dbReference type="PROSITE-ProRule" id="PRU00076"/>
    </source>
</evidence>
<feature type="transmembrane region" description="Helical" evidence="17">
    <location>
        <begin position="438"/>
        <end position="459"/>
    </location>
</feature>
<evidence type="ECO:0000259" key="20">
    <source>
        <dbReference type="PROSITE" id="PS50026"/>
    </source>
</evidence>
<keyword evidence="24" id="KW-1185">Reference proteome</keyword>
<dbReference type="SUPFAM" id="SSF56112">
    <property type="entry name" value="Protein kinase-like (PK-like)"/>
    <property type="match status" value="1"/>
</dbReference>
<keyword evidence="5 18" id="KW-0732">Signal</keyword>
<dbReference type="Gene3D" id="3.30.200.20">
    <property type="entry name" value="Phosphorylase Kinase, domain 1"/>
    <property type="match status" value="1"/>
</dbReference>
<dbReference type="PANTHER" id="PTHR32444">
    <property type="entry name" value="BULB-TYPE LECTIN DOMAIN-CONTAINING PROTEIN"/>
    <property type="match status" value="1"/>
</dbReference>